<evidence type="ECO:0000313" key="9">
    <source>
        <dbReference type="Proteomes" id="UP000030302"/>
    </source>
</evidence>
<keyword evidence="8" id="KW-0326">Glycosidase</keyword>
<dbReference type="HOGENOM" id="CLU_002926_1_1_4"/>
<dbReference type="KEGG" id="care:LT85_2532"/>
<dbReference type="Pfam" id="PF17389">
    <property type="entry name" value="Bac_rhamnosid6H"/>
    <property type="match status" value="1"/>
</dbReference>
<gene>
    <name evidence="8" type="ORF">LT85_2532</name>
</gene>
<dbReference type="EC" id="3.2.1.40" evidence="2"/>
<dbReference type="Gene3D" id="2.60.40.10">
    <property type="entry name" value="Immunoglobulins"/>
    <property type="match status" value="1"/>
</dbReference>
<dbReference type="Gene3D" id="1.50.10.10">
    <property type="match status" value="1"/>
</dbReference>
<dbReference type="Gene3D" id="2.60.420.10">
    <property type="entry name" value="Maltose phosphorylase, domain 3"/>
    <property type="match status" value="1"/>
</dbReference>
<feature type="domain" description="Alpha-L-rhamnosidase concanavalin-like" evidence="4">
    <location>
        <begin position="482"/>
        <end position="577"/>
    </location>
</feature>
<comment type="catalytic activity">
    <reaction evidence="1">
        <text>Hydrolysis of terminal non-reducing alpha-L-rhamnose residues in alpha-L-rhamnosides.</text>
        <dbReference type="EC" id="3.2.1.40"/>
    </reaction>
</comment>
<evidence type="ECO:0000256" key="2">
    <source>
        <dbReference type="ARBA" id="ARBA00012652"/>
    </source>
</evidence>
<dbReference type="STRING" id="279058.LT85_2532"/>
<evidence type="ECO:0000259" key="6">
    <source>
        <dbReference type="Pfam" id="PF17389"/>
    </source>
</evidence>
<evidence type="ECO:0000313" key="8">
    <source>
        <dbReference type="EMBL" id="AIY41690.1"/>
    </source>
</evidence>
<sequence>MIVAIVALAVHSLCLAINLPEEEGVLITSTSVEYSSNPLGIDNPRPRLSWILGSDERNQKQSAYQVKVASSLPLLARPDIWDSGKVDTDQSVLVPYGGPPLLSRTRYYWTVRVWDSHGHTSAWSKPSWWEMGLLSEQDWHAQWIGLDRPLALPTELSKYNVPALLTQGRTQGQSFISDKPFTSAAALIPTFVTTNSGMTLSLYLGGPDGHLIASQRFDNHPDNAWATLKLDKPALPGKYYLEESDPTGQIGWWSYDRGGYSYGKAYADGKPTAGNRKIRWDVTASQTKEDISPQLRKEFLATKEIKAARLYVTALGLYQAEINGHRVGIDFLAPGWTNYNKRVQYQTYDVTDFVHPGENAIGVTLAPGWYAGNIGSFGPGQYGPMPYLLSQLELSYSDGSIERIVTDNSWKSKIGPIVYSDLIMGEHYDARNETPGWSLPNFDDTEWKVVAVKQDVRTRLVAQVDPPVRIERELKPVAITEKKPGMYIFDLGQNMVGTVKLRVSGKAGQVISIRHAEVLNSDGTLYTANLRTAKATDVYILKGMGVEVFEPSFTFHGFRYVEVTGSDIQPEIIGRVLHTAAPFTMSFTTNVPMLNQLQSNITWSQRGNFLSTPMDTPARDERLGWTGDIAAFAGTATYNMESARFLSKWLTDLRDTQSPKGAFANVAPNVDGLGIGEAEAGWGDAGVTVPWILYERYGDLQILEQNFDAMTKWLLYLKENSTDYLRPETGYGDWLNINDETPKDLIATAFFAHSAAIVAKAARILGKDPAPYEELFAKIRNTFNSSFVLTDGKLVSDTQTAYVLALSMDLLPTSLRKSAADRLVDLIKNKDWHLATGFLGTPQLLFALSENGYTDVAYRLLLQTSFPSWGYQIDKGATTMWERWDSIKPDGAFQDESMNSFNHYAYGSVGEWMYQNIAGIRLGSPGFQKIVIRPSPDDKVRNANSRYDSPYGPIEVRWMEDGEHLSLDASIPVNTDAEIWVPTLKKRKIKGDGAQFLYEKDSYTVYQAGSGQYHFSVR</sequence>
<dbReference type="Proteomes" id="UP000030302">
    <property type="component" value="Chromosome"/>
</dbReference>
<protein>
    <recommendedName>
        <fullName evidence="2">alpha-L-rhamnosidase</fullName>
        <ecNumber evidence="2">3.2.1.40</ecNumber>
    </recommendedName>
</protein>
<dbReference type="InterPro" id="IPR016007">
    <property type="entry name" value="Alpha_rhamnosid"/>
</dbReference>
<accession>A0A0A1FD37</accession>
<dbReference type="Pfam" id="PF25788">
    <property type="entry name" value="Ig_Rha78A_N"/>
    <property type="match status" value="1"/>
</dbReference>
<dbReference type="InterPro" id="IPR008902">
    <property type="entry name" value="Rhamnosid_concanavalin"/>
</dbReference>
<dbReference type="InterPro" id="IPR012341">
    <property type="entry name" value="6hp_glycosidase-like_sf"/>
</dbReference>
<keyword evidence="9" id="KW-1185">Reference proteome</keyword>
<evidence type="ECO:0000259" key="4">
    <source>
        <dbReference type="Pfam" id="PF05592"/>
    </source>
</evidence>
<keyword evidence="3 8" id="KW-0378">Hydrolase</keyword>
<dbReference type="AlphaFoldDB" id="A0A0A1FD37"/>
<dbReference type="PIRSF" id="PIRSF010631">
    <property type="entry name" value="A-rhamnsds"/>
    <property type="match status" value="1"/>
</dbReference>
<dbReference type="Pfam" id="PF08531">
    <property type="entry name" value="Bac_rhamnosid_N"/>
    <property type="match status" value="1"/>
</dbReference>
<feature type="domain" description="Alpha-L-rhamnosidase six-hairpin glycosidase" evidence="6">
    <location>
        <begin position="584"/>
        <end position="917"/>
    </location>
</feature>
<dbReference type="Gene3D" id="2.60.120.260">
    <property type="entry name" value="Galactose-binding domain-like"/>
    <property type="match status" value="2"/>
</dbReference>
<evidence type="ECO:0000256" key="1">
    <source>
        <dbReference type="ARBA" id="ARBA00001445"/>
    </source>
</evidence>
<feature type="domain" description="Bacterial alpha-L-rhamnosidase N-terminal" evidence="5">
    <location>
        <begin position="303"/>
        <end position="471"/>
    </location>
</feature>
<name>A0A0A1FD37_9BURK</name>
<dbReference type="GO" id="GO:0005975">
    <property type="term" value="P:carbohydrate metabolic process"/>
    <property type="evidence" value="ECO:0007669"/>
    <property type="project" value="InterPro"/>
</dbReference>
<evidence type="ECO:0000259" key="7">
    <source>
        <dbReference type="Pfam" id="PF17390"/>
    </source>
</evidence>
<feature type="domain" description="Alpha-L-rhamnosidase C-terminal" evidence="7">
    <location>
        <begin position="919"/>
        <end position="992"/>
    </location>
</feature>
<dbReference type="InterPro" id="IPR013783">
    <property type="entry name" value="Ig-like_fold"/>
</dbReference>
<evidence type="ECO:0000256" key="3">
    <source>
        <dbReference type="ARBA" id="ARBA00022801"/>
    </source>
</evidence>
<evidence type="ECO:0000259" key="5">
    <source>
        <dbReference type="Pfam" id="PF08531"/>
    </source>
</evidence>
<reference evidence="9" key="1">
    <citation type="journal article" date="2014" name="Soil Biol. Biochem.">
        <title>Structure and function of bacterial communities in ageing soils: Insights from the Mendocino ecological staircase.</title>
        <authorList>
            <person name="Uroz S."/>
            <person name="Tech J.J."/>
            <person name="Sawaya N.A."/>
            <person name="Frey-Klett P."/>
            <person name="Leveau J.H.J."/>
        </authorList>
    </citation>
    <scope>NUCLEOTIDE SEQUENCE [LARGE SCALE GENOMIC DNA]</scope>
    <source>
        <strain evidence="9">Cal35</strain>
    </source>
</reference>
<dbReference type="InterPro" id="IPR035396">
    <property type="entry name" value="Bac_rhamnosid6H"/>
</dbReference>
<dbReference type="Pfam" id="PF05592">
    <property type="entry name" value="Bac_rhamnosid"/>
    <property type="match status" value="1"/>
</dbReference>
<dbReference type="GO" id="GO:0030596">
    <property type="term" value="F:alpha-L-rhamnosidase activity"/>
    <property type="evidence" value="ECO:0007669"/>
    <property type="project" value="UniProtKB-EC"/>
</dbReference>
<dbReference type="InterPro" id="IPR013737">
    <property type="entry name" value="Bac_rhamnosid_N"/>
</dbReference>
<dbReference type="SUPFAM" id="SSF48208">
    <property type="entry name" value="Six-hairpin glycosidases"/>
    <property type="match status" value="1"/>
</dbReference>
<dbReference type="PANTHER" id="PTHR33307">
    <property type="entry name" value="ALPHA-RHAMNOSIDASE (EUROFUNG)"/>
    <property type="match status" value="1"/>
</dbReference>
<dbReference type="PANTHER" id="PTHR33307:SF6">
    <property type="entry name" value="ALPHA-RHAMNOSIDASE (EUROFUNG)-RELATED"/>
    <property type="match status" value="1"/>
</dbReference>
<dbReference type="InterPro" id="IPR008928">
    <property type="entry name" value="6-hairpin_glycosidase_sf"/>
</dbReference>
<dbReference type="Pfam" id="PF17390">
    <property type="entry name" value="Bac_rhamnosid_C"/>
    <property type="match status" value="1"/>
</dbReference>
<proteinExistence type="predicted"/>
<organism evidence="8 9">
    <name type="scientific">Collimonas arenae</name>
    <dbReference type="NCBI Taxonomy" id="279058"/>
    <lineage>
        <taxon>Bacteria</taxon>
        <taxon>Pseudomonadati</taxon>
        <taxon>Pseudomonadota</taxon>
        <taxon>Betaproteobacteria</taxon>
        <taxon>Burkholderiales</taxon>
        <taxon>Oxalobacteraceae</taxon>
        <taxon>Collimonas</taxon>
    </lineage>
</organism>
<dbReference type="EMBL" id="CP009962">
    <property type="protein sequence ID" value="AIY41690.1"/>
    <property type="molecule type" value="Genomic_DNA"/>
</dbReference>
<dbReference type="InterPro" id="IPR035398">
    <property type="entry name" value="Bac_rhamnosid_C"/>
</dbReference>